<dbReference type="Pfam" id="PF21880">
    <property type="entry name" value="DUF6916"/>
    <property type="match status" value="1"/>
</dbReference>
<evidence type="ECO:0000259" key="1">
    <source>
        <dbReference type="Pfam" id="PF21880"/>
    </source>
</evidence>
<accession>A0A7X0U7W1</accession>
<organism evidence="2 3">
    <name type="scientific">Acidovorax soli</name>
    <dbReference type="NCBI Taxonomy" id="592050"/>
    <lineage>
        <taxon>Bacteria</taxon>
        <taxon>Pseudomonadati</taxon>
        <taxon>Pseudomonadota</taxon>
        <taxon>Betaproteobacteria</taxon>
        <taxon>Burkholderiales</taxon>
        <taxon>Comamonadaceae</taxon>
        <taxon>Acidovorax</taxon>
    </lineage>
</organism>
<dbReference type="Proteomes" id="UP000575083">
    <property type="component" value="Unassembled WGS sequence"/>
</dbReference>
<keyword evidence="3" id="KW-1185">Reference proteome</keyword>
<gene>
    <name evidence="2" type="ORF">HNP48_000559</name>
</gene>
<comment type="caution">
    <text evidence="2">The sequence shown here is derived from an EMBL/GenBank/DDBJ whole genome shotgun (WGS) entry which is preliminary data.</text>
</comment>
<evidence type="ECO:0000313" key="2">
    <source>
        <dbReference type="EMBL" id="MBB6557895.1"/>
    </source>
</evidence>
<proteinExistence type="predicted"/>
<evidence type="ECO:0000313" key="3">
    <source>
        <dbReference type="Proteomes" id="UP000575083"/>
    </source>
</evidence>
<dbReference type="AlphaFoldDB" id="A0A7X0U7W1"/>
<reference evidence="2 3" key="1">
    <citation type="submission" date="2020-08" db="EMBL/GenBank/DDBJ databases">
        <title>Functional genomics of gut bacteria from endangered species of beetles.</title>
        <authorList>
            <person name="Carlos-Shanley C."/>
        </authorList>
    </citation>
    <scope>NUCLEOTIDE SEQUENCE [LARGE SCALE GENOMIC DNA]</scope>
    <source>
        <strain evidence="2 3">S00198</strain>
    </source>
</reference>
<feature type="domain" description="DUF6916" evidence="1">
    <location>
        <begin position="5"/>
        <end position="98"/>
    </location>
</feature>
<dbReference type="RefSeq" id="WP_184855311.1">
    <property type="nucleotide sequence ID" value="NZ_JACHLK010000001.1"/>
</dbReference>
<protein>
    <recommendedName>
        <fullName evidence="1">DUF6916 domain-containing protein</fullName>
    </recommendedName>
</protein>
<dbReference type="EMBL" id="JACHLK010000001">
    <property type="protein sequence ID" value="MBB6557895.1"/>
    <property type="molecule type" value="Genomic_DNA"/>
</dbReference>
<sequence>MSISFEPIHAVVGSHFTAHTQLGTVELVLVDASERARGHLPQAFRTPFSLLFHGPESPRLGQDVYALDHPALGRVEWMLVPVMPDPQAPQIPRYEAVFA</sequence>
<dbReference type="InterPro" id="IPR054209">
    <property type="entry name" value="DUF6916"/>
</dbReference>
<name>A0A7X0U7W1_9BURK</name>